<keyword evidence="9" id="KW-1185">Reference proteome</keyword>
<dbReference type="SMART" id="SM00233">
    <property type="entry name" value="PH"/>
    <property type="match status" value="1"/>
</dbReference>
<dbReference type="InterPro" id="IPR017455">
    <property type="entry name" value="Znf_FYVE-rel"/>
</dbReference>
<feature type="compositionally biased region" description="Acidic residues" evidence="5">
    <location>
        <begin position="243"/>
        <end position="261"/>
    </location>
</feature>
<organism evidence="8 9">
    <name type="scientific">Channa striata</name>
    <name type="common">Snakehead murrel</name>
    <name type="synonym">Ophicephalus striatus</name>
    <dbReference type="NCBI Taxonomy" id="64152"/>
    <lineage>
        <taxon>Eukaryota</taxon>
        <taxon>Metazoa</taxon>
        <taxon>Chordata</taxon>
        <taxon>Craniata</taxon>
        <taxon>Vertebrata</taxon>
        <taxon>Euteleostomi</taxon>
        <taxon>Actinopterygii</taxon>
        <taxon>Neopterygii</taxon>
        <taxon>Teleostei</taxon>
        <taxon>Neoteleostei</taxon>
        <taxon>Acanthomorphata</taxon>
        <taxon>Anabantaria</taxon>
        <taxon>Anabantiformes</taxon>
        <taxon>Channoidei</taxon>
        <taxon>Channidae</taxon>
        <taxon>Channa</taxon>
    </lineage>
</organism>
<dbReference type="PROSITE" id="PS50178">
    <property type="entry name" value="ZF_FYVE"/>
    <property type="match status" value="1"/>
</dbReference>
<dbReference type="PROSITE" id="PS50003">
    <property type="entry name" value="PH_DOMAIN"/>
    <property type="match status" value="1"/>
</dbReference>
<evidence type="ECO:0000259" key="7">
    <source>
        <dbReference type="PROSITE" id="PS50178"/>
    </source>
</evidence>
<dbReference type="Pfam" id="PF01363">
    <property type="entry name" value="FYVE"/>
    <property type="match status" value="1"/>
</dbReference>
<dbReference type="SUPFAM" id="SSF57903">
    <property type="entry name" value="FYVE/PHD zinc finger"/>
    <property type="match status" value="1"/>
</dbReference>
<dbReference type="SUPFAM" id="SSF50729">
    <property type="entry name" value="PH domain-like"/>
    <property type="match status" value="1"/>
</dbReference>
<dbReference type="Proteomes" id="UP001187415">
    <property type="component" value="Unassembled WGS sequence"/>
</dbReference>
<keyword evidence="1" id="KW-0479">Metal-binding</keyword>
<evidence type="ECO:0000256" key="3">
    <source>
        <dbReference type="ARBA" id="ARBA00022833"/>
    </source>
</evidence>
<dbReference type="InterPro" id="IPR013083">
    <property type="entry name" value="Znf_RING/FYVE/PHD"/>
</dbReference>
<dbReference type="PANTHER" id="PTHR46280">
    <property type="entry name" value="PLECKSTRIN HOMOLOGY DOMAIN-CONTAINING FAMILY F MEMBER 2-RELATED"/>
    <property type="match status" value="1"/>
</dbReference>
<evidence type="ECO:0000256" key="1">
    <source>
        <dbReference type="ARBA" id="ARBA00022723"/>
    </source>
</evidence>
<comment type="caution">
    <text evidence="8">The sequence shown here is derived from an EMBL/GenBank/DDBJ whole genome shotgun (WGS) entry which is preliminary data.</text>
</comment>
<evidence type="ECO:0000256" key="4">
    <source>
        <dbReference type="PROSITE-ProRule" id="PRU00091"/>
    </source>
</evidence>
<dbReference type="Gene3D" id="2.30.29.30">
    <property type="entry name" value="Pleckstrin-homology domain (PH domain)/Phosphotyrosine-binding domain (PTB)"/>
    <property type="match status" value="1"/>
</dbReference>
<dbReference type="GO" id="GO:0008270">
    <property type="term" value="F:zinc ion binding"/>
    <property type="evidence" value="ECO:0007669"/>
    <property type="project" value="UniProtKB-KW"/>
</dbReference>
<evidence type="ECO:0000259" key="6">
    <source>
        <dbReference type="PROSITE" id="PS50003"/>
    </source>
</evidence>
<accession>A0AA88M9W9</accession>
<feature type="domain" description="PH" evidence="6">
    <location>
        <begin position="54"/>
        <end position="149"/>
    </location>
</feature>
<proteinExistence type="predicted"/>
<dbReference type="GO" id="GO:0035091">
    <property type="term" value="F:phosphatidylinositol binding"/>
    <property type="evidence" value="ECO:0007669"/>
    <property type="project" value="TreeGrafter"/>
</dbReference>
<dbReference type="GO" id="GO:0005769">
    <property type="term" value="C:early endosome"/>
    <property type="evidence" value="ECO:0007669"/>
    <property type="project" value="TreeGrafter"/>
</dbReference>
<dbReference type="Gene3D" id="3.30.40.10">
    <property type="entry name" value="Zinc/RING finger domain, C3HC4 (zinc finger)"/>
    <property type="match status" value="1"/>
</dbReference>
<dbReference type="InterPro" id="IPR011993">
    <property type="entry name" value="PH-like_dom_sf"/>
</dbReference>
<dbReference type="PANTHER" id="PTHR46280:SF2">
    <property type="entry name" value="PLECKSTRIN HOMOLOGY DOMAIN-CONTAINING FAMILY F MEMBER 1"/>
    <property type="match status" value="1"/>
</dbReference>
<dbReference type="InterPro" id="IPR051765">
    <property type="entry name" value="PH_domain-containing_F"/>
</dbReference>
<dbReference type="InterPro" id="IPR001849">
    <property type="entry name" value="PH_domain"/>
</dbReference>
<reference evidence="8" key="1">
    <citation type="submission" date="2023-07" db="EMBL/GenBank/DDBJ databases">
        <title>Chromosome-level Genome Assembly of Striped Snakehead (Channa striata).</title>
        <authorList>
            <person name="Liu H."/>
        </authorList>
    </citation>
    <scope>NUCLEOTIDE SEQUENCE</scope>
    <source>
        <strain evidence="8">Gz</strain>
        <tissue evidence="8">Muscle</tissue>
    </source>
</reference>
<evidence type="ECO:0000313" key="8">
    <source>
        <dbReference type="EMBL" id="KAK2833844.1"/>
    </source>
</evidence>
<dbReference type="GO" id="GO:0008333">
    <property type="term" value="P:endosome to lysosome transport"/>
    <property type="evidence" value="ECO:0007669"/>
    <property type="project" value="TreeGrafter"/>
</dbReference>
<dbReference type="InterPro" id="IPR011011">
    <property type="entry name" value="Znf_FYVE_PHD"/>
</dbReference>
<feature type="domain" description="FYVE-type" evidence="7">
    <location>
        <begin position="170"/>
        <end position="230"/>
    </location>
</feature>
<evidence type="ECO:0000313" key="9">
    <source>
        <dbReference type="Proteomes" id="UP001187415"/>
    </source>
</evidence>
<dbReference type="EMBL" id="JAUPFM010000013">
    <property type="protein sequence ID" value="KAK2833844.1"/>
    <property type="molecule type" value="Genomic_DNA"/>
</dbReference>
<dbReference type="GO" id="GO:0007032">
    <property type="term" value="P:endosome organization"/>
    <property type="evidence" value="ECO:0007669"/>
    <property type="project" value="TreeGrafter"/>
</dbReference>
<keyword evidence="3" id="KW-0862">Zinc</keyword>
<feature type="region of interest" description="Disordered" evidence="5">
    <location>
        <begin position="233"/>
        <end position="261"/>
    </location>
</feature>
<keyword evidence="2 4" id="KW-0863">Zinc-finger</keyword>
<evidence type="ECO:0000256" key="2">
    <source>
        <dbReference type="ARBA" id="ARBA00022771"/>
    </source>
</evidence>
<dbReference type="SMART" id="SM00064">
    <property type="entry name" value="FYVE"/>
    <property type="match status" value="1"/>
</dbReference>
<protein>
    <submittedName>
        <fullName evidence="8">Uncharacterized protein</fullName>
    </submittedName>
</protein>
<dbReference type="InterPro" id="IPR000306">
    <property type="entry name" value="Znf_FYVE"/>
</dbReference>
<dbReference type="AlphaFoldDB" id="A0AA88M9W9"/>
<name>A0AA88M9W9_CHASR</name>
<sequence>MLVLLLLLDHCSCHRQPVIKMDQLTFDRDNRERVQAVEHSFGPTGRRLSLPGRILMGEGRLMKQGRRKPQPKDFYLFNDVLVYGSIILNGRWHKNQKIIPLEDIMMEDMGDGALQNQWLIRTPRKSFFVAAPSYEEKRAWMDHIEDCRKSWVQIGSCQPHSKYAVSWIPDQAAYKCMRCLMKFTTTRRRHHCRKCGFLVCNSCSKQRQVIGHIHPTKKLRVCSLCHRRNKEEEMSRVRGDSAGLEDEDVAPPSEEEVENDEEVTMQSHAPSNWLDFQMVTCGRRNTYVYPRPMNLRADLSYNMAATVLRT</sequence>
<dbReference type="Pfam" id="PF00169">
    <property type="entry name" value="PH"/>
    <property type="match status" value="1"/>
</dbReference>
<gene>
    <name evidence="8" type="ORF">Q5P01_017733</name>
</gene>
<evidence type="ECO:0000256" key="5">
    <source>
        <dbReference type="SAM" id="MobiDB-lite"/>
    </source>
</evidence>